<keyword evidence="7" id="KW-0249">Electron transport</keyword>
<dbReference type="RefSeq" id="WP_157540878.1">
    <property type="nucleotide sequence ID" value="NZ_WQLA01000003.1"/>
</dbReference>
<dbReference type="Proteomes" id="UP000434850">
    <property type="component" value="Unassembled WGS sequence"/>
</dbReference>
<feature type="compositionally biased region" description="Pro residues" evidence="9">
    <location>
        <begin position="148"/>
        <end position="163"/>
    </location>
</feature>
<dbReference type="EMBL" id="WQLA01000003">
    <property type="protein sequence ID" value="MVN91030.1"/>
    <property type="molecule type" value="Genomic_DNA"/>
</dbReference>
<evidence type="ECO:0000256" key="10">
    <source>
        <dbReference type="SAM" id="SignalP"/>
    </source>
</evidence>
<dbReference type="InterPro" id="IPR003158">
    <property type="entry name" value="Photosyn_RC_cyt_c-su"/>
</dbReference>
<keyword evidence="6" id="KW-0479">Metal-binding</keyword>
<dbReference type="Pfam" id="PF02276">
    <property type="entry name" value="CytoC_RC"/>
    <property type="match status" value="1"/>
</dbReference>
<dbReference type="AlphaFoldDB" id="A0A6I4I783"/>
<comment type="caution">
    <text evidence="11">The sequence shown here is derived from an EMBL/GenBank/DDBJ whole genome shotgun (WGS) entry which is preliminary data.</text>
</comment>
<dbReference type="GO" id="GO:0009055">
    <property type="term" value="F:electron transfer activity"/>
    <property type="evidence" value="ECO:0007669"/>
    <property type="project" value="InterPro"/>
</dbReference>
<organism evidence="11 12">
    <name type="scientific">Mucilaginibacter aquatilis</name>
    <dbReference type="NCBI Taxonomy" id="1517760"/>
    <lineage>
        <taxon>Bacteria</taxon>
        <taxon>Pseudomonadati</taxon>
        <taxon>Bacteroidota</taxon>
        <taxon>Sphingobacteriia</taxon>
        <taxon>Sphingobacteriales</taxon>
        <taxon>Sphingobacteriaceae</taxon>
        <taxon>Mucilaginibacter</taxon>
    </lineage>
</organism>
<reference evidence="11 12" key="1">
    <citation type="submission" date="2019-12" db="EMBL/GenBank/DDBJ databases">
        <title>Mucilaginibacter sp. HME9299 genome sequencing and assembly.</title>
        <authorList>
            <person name="Kang H."/>
            <person name="Kim H."/>
            <person name="Joh K."/>
        </authorList>
    </citation>
    <scope>NUCLEOTIDE SEQUENCE [LARGE SCALE GENOMIC DNA]</scope>
    <source>
        <strain evidence="11 12">HME9299</strain>
    </source>
</reference>
<dbReference type="NCBIfam" id="NF033196">
    <property type="entry name" value="c_type_nonphoto"/>
    <property type="match status" value="1"/>
</dbReference>
<evidence type="ECO:0000256" key="1">
    <source>
        <dbReference type="ARBA" id="ARBA00003196"/>
    </source>
</evidence>
<evidence type="ECO:0000256" key="4">
    <source>
        <dbReference type="ARBA" id="ARBA00022531"/>
    </source>
</evidence>
<dbReference type="OrthoDB" id="951235at2"/>
<comment type="function">
    <text evidence="1">The reaction center of purple bacteria contains a tightly bound cytochrome molecule which re-reduces the photo oxidized primary electron donor.</text>
</comment>
<gene>
    <name evidence="11" type="ORF">GO816_07840</name>
</gene>
<evidence type="ECO:0000256" key="9">
    <source>
        <dbReference type="SAM" id="MobiDB-lite"/>
    </source>
</evidence>
<keyword evidence="4" id="KW-0602">Photosynthesis</keyword>
<feature type="region of interest" description="Disordered" evidence="9">
    <location>
        <begin position="141"/>
        <end position="163"/>
    </location>
</feature>
<evidence type="ECO:0000256" key="8">
    <source>
        <dbReference type="ARBA" id="ARBA00023004"/>
    </source>
</evidence>
<sequence length="163" mass="18314">MTIKKNFVVALGMLASVVFISTTAMQTEKVQDEKKFKNLKVLPKNISEKQLDGVMDEWAAALGVRCNFCHTRNEETKRMDFALDSKPEKEMARKMYRMTATINKKYFDAGKDSIGRVMELGVNCNTCHKGSSHPELKAAYVPRARRPQTPPPAQQPAPAPVQN</sequence>
<feature type="chain" id="PRO_5026077499" description="Photosynthetic reaction center cytochrome c subunit" evidence="10">
    <location>
        <begin position="27"/>
        <end position="163"/>
    </location>
</feature>
<dbReference type="InterPro" id="IPR023119">
    <property type="entry name" value="Multihaem_cyt_PRC_cyt_su-like"/>
</dbReference>
<dbReference type="GO" id="GO:0019684">
    <property type="term" value="P:photosynthesis, light reaction"/>
    <property type="evidence" value="ECO:0007669"/>
    <property type="project" value="InterPro"/>
</dbReference>
<evidence type="ECO:0000313" key="11">
    <source>
        <dbReference type="EMBL" id="MVN91030.1"/>
    </source>
</evidence>
<dbReference type="Gene3D" id="1.10.468.10">
    <property type="entry name" value="Photosynthetic Reaction Center, subunit C, domain 2"/>
    <property type="match status" value="1"/>
</dbReference>
<feature type="signal peptide" evidence="10">
    <location>
        <begin position="1"/>
        <end position="26"/>
    </location>
</feature>
<protein>
    <recommendedName>
        <fullName evidence="2">Photosynthetic reaction center cytochrome c subunit</fullName>
    </recommendedName>
</protein>
<proteinExistence type="predicted"/>
<evidence type="ECO:0000256" key="5">
    <source>
        <dbReference type="ARBA" id="ARBA00022617"/>
    </source>
</evidence>
<evidence type="ECO:0000256" key="6">
    <source>
        <dbReference type="ARBA" id="ARBA00022723"/>
    </source>
</evidence>
<dbReference type="GO" id="GO:0030077">
    <property type="term" value="C:plasma membrane light-harvesting complex"/>
    <property type="evidence" value="ECO:0007669"/>
    <property type="project" value="InterPro"/>
</dbReference>
<keyword evidence="12" id="KW-1185">Reference proteome</keyword>
<dbReference type="GO" id="GO:0020037">
    <property type="term" value="F:heme binding"/>
    <property type="evidence" value="ECO:0007669"/>
    <property type="project" value="InterPro"/>
</dbReference>
<keyword evidence="5" id="KW-0349">Heme</keyword>
<evidence type="ECO:0000256" key="2">
    <source>
        <dbReference type="ARBA" id="ARBA00015978"/>
    </source>
</evidence>
<evidence type="ECO:0000256" key="7">
    <source>
        <dbReference type="ARBA" id="ARBA00022982"/>
    </source>
</evidence>
<dbReference type="InterPro" id="IPR036280">
    <property type="entry name" value="Multihaem_cyt_sf"/>
</dbReference>
<name>A0A6I4I783_9SPHI</name>
<keyword evidence="10" id="KW-0732">Signal</keyword>
<keyword evidence="3" id="KW-0813">Transport</keyword>
<keyword evidence="8" id="KW-0408">Iron</keyword>
<evidence type="ECO:0000256" key="3">
    <source>
        <dbReference type="ARBA" id="ARBA00022448"/>
    </source>
</evidence>
<dbReference type="GO" id="GO:0005506">
    <property type="term" value="F:iron ion binding"/>
    <property type="evidence" value="ECO:0007669"/>
    <property type="project" value="InterPro"/>
</dbReference>
<dbReference type="SUPFAM" id="SSF48695">
    <property type="entry name" value="Multiheme cytochromes"/>
    <property type="match status" value="1"/>
</dbReference>
<evidence type="ECO:0000313" key="12">
    <source>
        <dbReference type="Proteomes" id="UP000434850"/>
    </source>
</evidence>
<accession>A0A6I4I783</accession>